<organism evidence="5 6">
    <name type="scientific">Mesorhizobium plurifarium</name>
    <dbReference type="NCBI Taxonomy" id="69974"/>
    <lineage>
        <taxon>Bacteria</taxon>
        <taxon>Pseudomonadati</taxon>
        <taxon>Pseudomonadota</taxon>
        <taxon>Alphaproteobacteria</taxon>
        <taxon>Hyphomicrobiales</taxon>
        <taxon>Phyllobacteriaceae</taxon>
        <taxon>Mesorhizobium</taxon>
    </lineage>
</organism>
<dbReference type="EMBL" id="CCMZ01000025">
    <property type="protein sequence ID" value="CDX20437.1"/>
    <property type="molecule type" value="Genomic_DNA"/>
</dbReference>
<dbReference type="GO" id="GO:0003677">
    <property type="term" value="F:DNA binding"/>
    <property type="evidence" value="ECO:0007669"/>
    <property type="project" value="UniProtKB-KW"/>
</dbReference>
<dbReference type="AlphaFoldDB" id="A0A090E100"/>
<gene>
    <name evidence="5" type="ORF">MPL3356_310151</name>
</gene>
<keyword evidence="1" id="KW-0805">Transcription regulation</keyword>
<proteinExistence type="predicted"/>
<sequence length="298" mass="33220">MTLAEPMAPSIYLASGIFSRFYRLEGYGLTASRSDDYNALAAVIAAAGETGGDNFGKAIVGWLRGHVRFDHCVIFGYRGAARPPLLFETFSPAESHIFVALYQDGPYLLDPFHHAAVERKEGFWRMRELAPDRFYASEYYRSYYSQTKLAEEVGFFVPLAGKDALVLSLMRLRATGPFGTADARLLRDMAPAVIGFCRQRWPALPADEVAAQPSGETAAMTNELDRAHIWKSLSLTSREKQVVDLVLQGHSTESIARALRIVPGTVKVHRRNIYRKLKIKSQAGLFARFVEIIDARIG</sequence>
<dbReference type="GO" id="GO:0006355">
    <property type="term" value="P:regulation of DNA-templated transcription"/>
    <property type="evidence" value="ECO:0007669"/>
    <property type="project" value="InterPro"/>
</dbReference>
<evidence type="ECO:0000256" key="2">
    <source>
        <dbReference type="ARBA" id="ARBA00023125"/>
    </source>
</evidence>
<dbReference type="PANTHER" id="PTHR44688:SF16">
    <property type="entry name" value="DNA-BINDING TRANSCRIPTIONAL ACTIVATOR DEVR_DOSR"/>
    <property type="match status" value="1"/>
</dbReference>
<dbReference type="InterPro" id="IPR000792">
    <property type="entry name" value="Tscrpt_reg_LuxR_C"/>
</dbReference>
<dbReference type="PANTHER" id="PTHR44688">
    <property type="entry name" value="DNA-BINDING TRANSCRIPTIONAL ACTIVATOR DEVR_DOSR"/>
    <property type="match status" value="1"/>
</dbReference>
<keyword evidence="6" id="KW-1185">Reference proteome</keyword>
<dbReference type="InterPro" id="IPR036388">
    <property type="entry name" value="WH-like_DNA-bd_sf"/>
</dbReference>
<dbReference type="PRINTS" id="PR00038">
    <property type="entry name" value="HTHLUXR"/>
</dbReference>
<evidence type="ECO:0000256" key="3">
    <source>
        <dbReference type="ARBA" id="ARBA00023163"/>
    </source>
</evidence>
<evidence type="ECO:0000256" key="1">
    <source>
        <dbReference type="ARBA" id="ARBA00023015"/>
    </source>
</evidence>
<name>A0A090E100_MESPL</name>
<keyword evidence="3" id="KW-0804">Transcription</keyword>
<dbReference type="SUPFAM" id="SSF46894">
    <property type="entry name" value="C-terminal effector domain of the bipartite response regulators"/>
    <property type="match status" value="1"/>
</dbReference>
<dbReference type="Proteomes" id="UP000045285">
    <property type="component" value="Unassembled WGS sequence"/>
</dbReference>
<reference evidence="6" key="1">
    <citation type="submission" date="2014-08" db="EMBL/GenBank/DDBJ databases">
        <authorList>
            <person name="Moulin L."/>
        </authorList>
    </citation>
    <scope>NUCLEOTIDE SEQUENCE [LARGE SCALE GENOMIC DNA]</scope>
</reference>
<accession>A0A090E100</accession>
<feature type="domain" description="HTH luxR-type" evidence="4">
    <location>
        <begin position="228"/>
        <end position="293"/>
    </location>
</feature>
<dbReference type="CDD" id="cd06170">
    <property type="entry name" value="LuxR_C_like"/>
    <property type="match status" value="1"/>
</dbReference>
<dbReference type="InterPro" id="IPR016032">
    <property type="entry name" value="Sig_transdc_resp-reg_C-effctor"/>
</dbReference>
<dbReference type="STRING" id="69974.MPLDJ20_250089"/>
<evidence type="ECO:0000313" key="6">
    <source>
        <dbReference type="Proteomes" id="UP000045285"/>
    </source>
</evidence>
<dbReference type="Gene3D" id="1.10.10.10">
    <property type="entry name" value="Winged helix-like DNA-binding domain superfamily/Winged helix DNA-binding domain"/>
    <property type="match status" value="1"/>
</dbReference>
<evidence type="ECO:0000259" key="4">
    <source>
        <dbReference type="PROSITE" id="PS50043"/>
    </source>
</evidence>
<protein>
    <submittedName>
        <fullName evidence="5">Regulatory protein LuxR</fullName>
    </submittedName>
</protein>
<dbReference type="SMART" id="SM00421">
    <property type="entry name" value="HTH_LUXR"/>
    <property type="match status" value="1"/>
</dbReference>
<dbReference type="PROSITE" id="PS00622">
    <property type="entry name" value="HTH_LUXR_1"/>
    <property type="match status" value="1"/>
</dbReference>
<dbReference type="PROSITE" id="PS50043">
    <property type="entry name" value="HTH_LUXR_2"/>
    <property type="match status" value="1"/>
</dbReference>
<evidence type="ECO:0000313" key="5">
    <source>
        <dbReference type="EMBL" id="CDX20437.1"/>
    </source>
</evidence>
<keyword evidence="2" id="KW-0238">DNA-binding</keyword>
<dbReference type="Pfam" id="PF00196">
    <property type="entry name" value="GerE"/>
    <property type="match status" value="1"/>
</dbReference>